<feature type="transmembrane region" description="Helical" evidence="1">
    <location>
        <begin position="81"/>
        <end position="99"/>
    </location>
</feature>
<sequence length="179" mass="19695">MENTSINKAVKASLFLAIAIIFQILGRNIPQINQFLVGPVVNAVLILTVYICDTKWGVLTGILTPVLAWFVGQLLTPLAPFIPFIAIGNAIYVIFFGGLKKYKFGIYISIISGSFAKFIFLSFASSNLVHLFKLNIPEKYLDKLVISMGVPQLITGIIGGIISAILIQILLKRKIIHTF</sequence>
<evidence type="ECO:0000313" key="2">
    <source>
        <dbReference type="EMBL" id="GIM27535.1"/>
    </source>
</evidence>
<dbReference type="Proteomes" id="UP000679179">
    <property type="component" value="Unassembled WGS sequence"/>
</dbReference>
<dbReference type="Gene3D" id="1.10.1760.20">
    <property type="match status" value="1"/>
</dbReference>
<evidence type="ECO:0000256" key="1">
    <source>
        <dbReference type="SAM" id="Phobius"/>
    </source>
</evidence>
<accession>A0A919RY11</accession>
<keyword evidence="3" id="KW-1185">Reference proteome</keyword>
<organism evidence="2 3">
    <name type="scientific">Clostridium polyendosporum</name>
    <dbReference type="NCBI Taxonomy" id="69208"/>
    <lineage>
        <taxon>Bacteria</taxon>
        <taxon>Bacillati</taxon>
        <taxon>Bacillota</taxon>
        <taxon>Clostridia</taxon>
        <taxon>Eubacteriales</taxon>
        <taxon>Clostridiaceae</taxon>
        <taxon>Clostridium</taxon>
    </lineage>
</organism>
<feature type="transmembrane region" description="Helical" evidence="1">
    <location>
        <begin position="32"/>
        <end position="51"/>
    </location>
</feature>
<gene>
    <name evidence="2" type="ORF">CPJCM30710_02010</name>
</gene>
<keyword evidence="1" id="KW-0812">Transmembrane</keyword>
<dbReference type="InterPro" id="IPR024529">
    <property type="entry name" value="ECF_trnsprt_substrate-spec"/>
</dbReference>
<proteinExistence type="predicted"/>
<evidence type="ECO:0000313" key="3">
    <source>
        <dbReference type="Proteomes" id="UP000679179"/>
    </source>
</evidence>
<feature type="transmembrane region" description="Helical" evidence="1">
    <location>
        <begin position="106"/>
        <end position="124"/>
    </location>
</feature>
<keyword evidence="1" id="KW-1133">Transmembrane helix</keyword>
<dbReference type="AlphaFoldDB" id="A0A919RY11"/>
<feature type="transmembrane region" description="Helical" evidence="1">
    <location>
        <begin position="9"/>
        <end position="26"/>
    </location>
</feature>
<feature type="transmembrane region" description="Helical" evidence="1">
    <location>
        <begin position="58"/>
        <end position="75"/>
    </location>
</feature>
<evidence type="ECO:0008006" key="4">
    <source>
        <dbReference type="Google" id="ProtNLM"/>
    </source>
</evidence>
<protein>
    <recommendedName>
        <fullName evidence="4">ECF transporter S component</fullName>
    </recommendedName>
</protein>
<dbReference type="Pfam" id="PF12822">
    <property type="entry name" value="ECF_trnsprt"/>
    <property type="match status" value="1"/>
</dbReference>
<reference evidence="2" key="1">
    <citation type="submission" date="2021-03" db="EMBL/GenBank/DDBJ databases">
        <title>Taxonomic study of Clostridium polyendosporum from meadow-gley soil under rice.</title>
        <authorList>
            <person name="Kobayashi H."/>
            <person name="Tanizawa Y."/>
            <person name="Yagura M."/>
        </authorList>
    </citation>
    <scope>NUCLEOTIDE SEQUENCE</scope>
    <source>
        <strain evidence="2">JCM 30710</strain>
    </source>
</reference>
<dbReference type="RefSeq" id="WP_212902292.1">
    <property type="nucleotide sequence ID" value="NZ_BOPZ01000001.1"/>
</dbReference>
<dbReference type="EMBL" id="BOPZ01000001">
    <property type="protein sequence ID" value="GIM27535.1"/>
    <property type="molecule type" value="Genomic_DNA"/>
</dbReference>
<keyword evidence="1" id="KW-0472">Membrane</keyword>
<feature type="transmembrane region" description="Helical" evidence="1">
    <location>
        <begin position="144"/>
        <end position="171"/>
    </location>
</feature>
<name>A0A919RY11_9CLOT</name>
<comment type="caution">
    <text evidence="2">The sequence shown here is derived from an EMBL/GenBank/DDBJ whole genome shotgun (WGS) entry which is preliminary data.</text>
</comment>
<dbReference type="GO" id="GO:0022857">
    <property type="term" value="F:transmembrane transporter activity"/>
    <property type="evidence" value="ECO:0007669"/>
    <property type="project" value="InterPro"/>
</dbReference>